<evidence type="ECO:0000256" key="9">
    <source>
        <dbReference type="RuleBase" id="RU363066"/>
    </source>
</evidence>
<protein>
    <recommendedName>
        <fullName evidence="3 9">Gluconokinase</fullName>
        <ecNumber evidence="3 9">2.7.1.12</ecNumber>
    </recommendedName>
</protein>
<comment type="pathway">
    <text evidence="1 9">Carbohydrate acid metabolism; D-gluconate degradation.</text>
</comment>
<gene>
    <name evidence="10" type="ORF">EJ05DRAFT_448030</name>
</gene>
<dbReference type="UniPathway" id="UPA00792"/>
<dbReference type="Pfam" id="PF13671">
    <property type="entry name" value="AAA_33"/>
    <property type="match status" value="1"/>
</dbReference>
<dbReference type="NCBIfam" id="TIGR01313">
    <property type="entry name" value="therm_gnt_kin"/>
    <property type="match status" value="1"/>
</dbReference>
<accession>A0A6A6WIN2</accession>
<sequence length="219" mass="24317">MLTIDQTQSPMPYGDSTSKPTSLIMNASVSLPVHKHIWIVTGPAGSGKTTVAKHLADFYAFDYIEGDDYHPPQNIAKMAAGTPLTDADRWDWLISIREASQIKLRTGTPGVVLTCSALKRKYRDVIRVASYNDQKVLVHFIYLQTDEETILQRVRARKGHYMKDDMVRSQFASLEEPKEDEKGLDVFCVDASGNIDDVGERATAVVKQVLANDTLVASS</sequence>
<evidence type="ECO:0000256" key="1">
    <source>
        <dbReference type="ARBA" id="ARBA00004875"/>
    </source>
</evidence>
<dbReference type="PANTHER" id="PTHR43442:SF3">
    <property type="entry name" value="GLUCONOKINASE-RELATED"/>
    <property type="match status" value="1"/>
</dbReference>
<dbReference type="Proteomes" id="UP000799437">
    <property type="component" value="Unassembled WGS sequence"/>
</dbReference>
<evidence type="ECO:0000256" key="7">
    <source>
        <dbReference type="ARBA" id="ARBA00022840"/>
    </source>
</evidence>
<name>A0A6A6WIN2_9PEZI</name>
<dbReference type="RefSeq" id="XP_033604008.1">
    <property type="nucleotide sequence ID" value="XM_033742293.1"/>
</dbReference>
<comment type="catalytic activity">
    <reaction evidence="8 9">
        <text>D-gluconate + ATP = 6-phospho-D-gluconate + ADP + H(+)</text>
        <dbReference type="Rhea" id="RHEA:19433"/>
        <dbReference type="ChEBI" id="CHEBI:15378"/>
        <dbReference type="ChEBI" id="CHEBI:18391"/>
        <dbReference type="ChEBI" id="CHEBI:30616"/>
        <dbReference type="ChEBI" id="CHEBI:58759"/>
        <dbReference type="ChEBI" id="CHEBI:456216"/>
        <dbReference type="EC" id="2.7.1.12"/>
    </reaction>
</comment>
<dbReference type="CDD" id="cd02021">
    <property type="entry name" value="GntK"/>
    <property type="match status" value="1"/>
</dbReference>
<keyword evidence="7 9" id="KW-0067">ATP-binding</keyword>
<dbReference type="GO" id="GO:0046316">
    <property type="term" value="F:gluconokinase activity"/>
    <property type="evidence" value="ECO:0007669"/>
    <property type="project" value="UniProtKB-EC"/>
</dbReference>
<dbReference type="EMBL" id="ML996566">
    <property type="protein sequence ID" value="KAF2761557.1"/>
    <property type="molecule type" value="Genomic_DNA"/>
</dbReference>
<dbReference type="GeneID" id="54483347"/>
<keyword evidence="5 9" id="KW-0547">Nucleotide-binding</keyword>
<keyword evidence="4 9" id="KW-0808">Transferase</keyword>
<evidence type="ECO:0000313" key="11">
    <source>
        <dbReference type="Proteomes" id="UP000799437"/>
    </source>
</evidence>
<evidence type="ECO:0000256" key="6">
    <source>
        <dbReference type="ARBA" id="ARBA00022777"/>
    </source>
</evidence>
<evidence type="ECO:0000313" key="10">
    <source>
        <dbReference type="EMBL" id="KAF2761557.1"/>
    </source>
</evidence>
<keyword evidence="11" id="KW-1185">Reference proteome</keyword>
<dbReference type="GO" id="GO:0005975">
    <property type="term" value="P:carbohydrate metabolic process"/>
    <property type="evidence" value="ECO:0007669"/>
    <property type="project" value="InterPro"/>
</dbReference>
<keyword evidence="6 9" id="KW-0418">Kinase</keyword>
<evidence type="ECO:0000256" key="4">
    <source>
        <dbReference type="ARBA" id="ARBA00022679"/>
    </source>
</evidence>
<dbReference type="InterPro" id="IPR027417">
    <property type="entry name" value="P-loop_NTPase"/>
</dbReference>
<comment type="similarity">
    <text evidence="2 9">Belongs to the gluconokinase GntK/GntV family.</text>
</comment>
<dbReference type="SUPFAM" id="SSF52540">
    <property type="entry name" value="P-loop containing nucleoside triphosphate hydrolases"/>
    <property type="match status" value="1"/>
</dbReference>
<reference evidence="10" key="1">
    <citation type="journal article" date="2020" name="Stud. Mycol.">
        <title>101 Dothideomycetes genomes: a test case for predicting lifestyles and emergence of pathogens.</title>
        <authorList>
            <person name="Haridas S."/>
            <person name="Albert R."/>
            <person name="Binder M."/>
            <person name="Bloem J."/>
            <person name="Labutti K."/>
            <person name="Salamov A."/>
            <person name="Andreopoulos B."/>
            <person name="Baker S."/>
            <person name="Barry K."/>
            <person name="Bills G."/>
            <person name="Bluhm B."/>
            <person name="Cannon C."/>
            <person name="Castanera R."/>
            <person name="Culley D."/>
            <person name="Daum C."/>
            <person name="Ezra D."/>
            <person name="Gonzalez J."/>
            <person name="Henrissat B."/>
            <person name="Kuo A."/>
            <person name="Liang C."/>
            <person name="Lipzen A."/>
            <person name="Lutzoni F."/>
            <person name="Magnuson J."/>
            <person name="Mondo S."/>
            <person name="Nolan M."/>
            <person name="Ohm R."/>
            <person name="Pangilinan J."/>
            <person name="Park H.-J."/>
            <person name="Ramirez L."/>
            <person name="Alfaro M."/>
            <person name="Sun H."/>
            <person name="Tritt A."/>
            <person name="Yoshinaga Y."/>
            <person name="Zwiers L.-H."/>
            <person name="Turgeon B."/>
            <person name="Goodwin S."/>
            <person name="Spatafora J."/>
            <person name="Crous P."/>
            <person name="Grigoriev I."/>
        </authorList>
    </citation>
    <scope>NUCLEOTIDE SEQUENCE</scope>
    <source>
        <strain evidence="10">CBS 121739</strain>
    </source>
</reference>
<dbReference type="InterPro" id="IPR006001">
    <property type="entry name" value="Therm_gnt_kin"/>
</dbReference>
<dbReference type="EC" id="2.7.1.12" evidence="3 9"/>
<evidence type="ECO:0000256" key="8">
    <source>
        <dbReference type="ARBA" id="ARBA00048090"/>
    </source>
</evidence>
<evidence type="ECO:0000256" key="5">
    <source>
        <dbReference type="ARBA" id="ARBA00022741"/>
    </source>
</evidence>
<dbReference type="Gene3D" id="3.40.50.300">
    <property type="entry name" value="P-loop containing nucleotide triphosphate hydrolases"/>
    <property type="match status" value="1"/>
</dbReference>
<evidence type="ECO:0000256" key="3">
    <source>
        <dbReference type="ARBA" id="ARBA00012054"/>
    </source>
</evidence>
<dbReference type="AlphaFoldDB" id="A0A6A6WIN2"/>
<evidence type="ECO:0000256" key="2">
    <source>
        <dbReference type="ARBA" id="ARBA00008420"/>
    </source>
</evidence>
<dbReference type="GO" id="GO:0005524">
    <property type="term" value="F:ATP binding"/>
    <property type="evidence" value="ECO:0007669"/>
    <property type="project" value="UniProtKB-KW"/>
</dbReference>
<dbReference type="PANTHER" id="PTHR43442">
    <property type="entry name" value="GLUCONOKINASE-RELATED"/>
    <property type="match status" value="1"/>
</dbReference>
<organism evidence="10 11">
    <name type="scientific">Pseudovirgaria hyperparasitica</name>
    <dbReference type="NCBI Taxonomy" id="470096"/>
    <lineage>
        <taxon>Eukaryota</taxon>
        <taxon>Fungi</taxon>
        <taxon>Dikarya</taxon>
        <taxon>Ascomycota</taxon>
        <taxon>Pezizomycotina</taxon>
        <taxon>Dothideomycetes</taxon>
        <taxon>Dothideomycetes incertae sedis</taxon>
        <taxon>Acrospermales</taxon>
        <taxon>Acrospermaceae</taxon>
        <taxon>Pseudovirgaria</taxon>
    </lineage>
</organism>
<dbReference type="GO" id="GO:0005737">
    <property type="term" value="C:cytoplasm"/>
    <property type="evidence" value="ECO:0007669"/>
    <property type="project" value="TreeGrafter"/>
</dbReference>
<proteinExistence type="inferred from homology"/>
<dbReference type="OrthoDB" id="275177at2759"/>